<organism evidence="1">
    <name type="scientific">marine sediment metagenome</name>
    <dbReference type="NCBI Taxonomy" id="412755"/>
    <lineage>
        <taxon>unclassified sequences</taxon>
        <taxon>metagenomes</taxon>
        <taxon>ecological metagenomes</taxon>
    </lineage>
</organism>
<reference evidence="1" key="1">
    <citation type="journal article" date="2015" name="Nature">
        <title>Complex archaea that bridge the gap between prokaryotes and eukaryotes.</title>
        <authorList>
            <person name="Spang A."/>
            <person name="Saw J.H."/>
            <person name="Jorgensen S.L."/>
            <person name="Zaremba-Niedzwiedzka K."/>
            <person name="Martijn J."/>
            <person name="Lind A.E."/>
            <person name="van Eijk R."/>
            <person name="Schleper C."/>
            <person name="Guy L."/>
            <person name="Ettema T.J."/>
        </authorList>
    </citation>
    <scope>NUCLEOTIDE SEQUENCE</scope>
</reference>
<accession>A0A0F9F5I0</accession>
<evidence type="ECO:0008006" key="2">
    <source>
        <dbReference type="Google" id="ProtNLM"/>
    </source>
</evidence>
<name>A0A0F9F5I0_9ZZZZ</name>
<dbReference type="AlphaFoldDB" id="A0A0F9F5I0"/>
<comment type="caution">
    <text evidence="1">The sequence shown here is derived from an EMBL/GenBank/DDBJ whole genome shotgun (WGS) entry which is preliminary data.</text>
</comment>
<dbReference type="EMBL" id="LAZR01022488">
    <property type="protein sequence ID" value="KKL81694.1"/>
    <property type="molecule type" value="Genomic_DNA"/>
</dbReference>
<protein>
    <recommendedName>
        <fullName evidence="2">Transglutaminase-like domain-containing protein</fullName>
    </recommendedName>
</protein>
<evidence type="ECO:0000313" key="1">
    <source>
        <dbReference type="EMBL" id="KKL81694.1"/>
    </source>
</evidence>
<sequence length="207" mass="23963">MDSYDKLPDAKIKPVGEMSKNFLDLGIKSFKQACEYVHNIEYGYNSNYDDKLIFFKENKGTCTSKHAVIAGLAEELNIPLYKYVGIYKLTEEISTGTNEILKKYKIPYIPMVHCFLVYGDSRFDLTEGNYNGKNTTIDELIYEDKVDPFISRKDEYLLFKKALNLKILPSKEMKAIKERDLLKARVEAIILLKDIIKKQKNKKVQGH</sequence>
<gene>
    <name evidence="1" type="ORF">LCGC14_1992180</name>
</gene>
<proteinExistence type="predicted"/>